<dbReference type="InterPro" id="IPR050080">
    <property type="entry name" value="RNase_PH"/>
</dbReference>
<dbReference type="InterPro" id="IPR036345">
    <property type="entry name" value="ExoRNase_PH_dom2_sf"/>
</dbReference>
<evidence type="ECO:0000256" key="6">
    <source>
        <dbReference type="ARBA" id="ARBA00022835"/>
    </source>
</evidence>
<dbReference type="Proteomes" id="UP000225706">
    <property type="component" value="Unassembled WGS sequence"/>
</dbReference>
<evidence type="ECO:0000259" key="9">
    <source>
        <dbReference type="Pfam" id="PF01138"/>
    </source>
</evidence>
<evidence type="ECO:0000256" key="1">
    <source>
        <dbReference type="ARBA" id="ARBA00004123"/>
    </source>
</evidence>
<dbReference type="GO" id="GO:0000177">
    <property type="term" value="C:cytoplasmic exosome (RNase complex)"/>
    <property type="evidence" value="ECO:0007669"/>
    <property type="project" value="TreeGrafter"/>
</dbReference>
<dbReference type="Pfam" id="PF03725">
    <property type="entry name" value="RNase_PH_C"/>
    <property type="match status" value="1"/>
</dbReference>
<dbReference type="GO" id="GO:0034475">
    <property type="term" value="P:U4 snRNA 3'-end processing"/>
    <property type="evidence" value="ECO:0007669"/>
    <property type="project" value="TreeGrafter"/>
</dbReference>
<dbReference type="AlphaFoldDB" id="A0A2B4RYW7"/>
<dbReference type="GO" id="GO:0005730">
    <property type="term" value="C:nucleolus"/>
    <property type="evidence" value="ECO:0007669"/>
    <property type="project" value="TreeGrafter"/>
</dbReference>
<keyword evidence="4" id="KW-0963">Cytoplasm</keyword>
<gene>
    <name evidence="11" type="primary">exosc6</name>
    <name evidence="11" type="ORF">AWC38_SpisGene12624</name>
</gene>
<evidence type="ECO:0000259" key="10">
    <source>
        <dbReference type="Pfam" id="PF03725"/>
    </source>
</evidence>
<name>A0A2B4RYW7_STYPI</name>
<dbReference type="PANTHER" id="PTHR11953">
    <property type="entry name" value="EXOSOME COMPLEX COMPONENT"/>
    <property type="match status" value="1"/>
</dbReference>
<feature type="domain" description="Exoribonuclease phosphorolytic" evidence="10">
    <location>
        <begin position="117"/>
        <end position="173"/>
    </location>
</feature>
<dbReference type="Gene3D" id="3.30.230.70">
    <property type="entry name" value="GHMP Kinase, N-terminal domain"/>
    <property type="match status" value="2"/>
</dbReference>
<protein>
    <submittedName>
        <fullName evidence="11">Exosome complex component MTR3</fullName>
    </submittedName>
</protein>
<evidence type="ECO:0000313" key="11">
    <source>
        <dbReference type="EMBL" id="PFX22831.1"/>
    </source>
</evidence>
<reference evidence="12" key="1">
    <citation type="journal article" date="2017" name="bioRxiv">
        <title>Comparative analysis of the genomes of Stylophora pistillata and Acropora digitifera provides evidence for extensive differences between species of corals.</title>
        <authorList>
            <person name="Voolstra C.R."/>
            <person name="Li Y."/>
            <person name="Liew Y.J."/>
            <person name="Baumgarten S."/>
            <person name="Zoccola D."/>
            <person name="Flot J.-F."/>
            <person name="Tambutte S."/>
            <person name="Allemand D."/>
            <person name="Aranda M."/>
        </authorList>
    </citation>
    <scope>NUCLEOTIDE SEQUENCE [LARGE SCALE GENOMIC DNA]</scope>
</reference>
<comment type="subcellular location">
    <subcellularLocation>
        <location evidence="2">Cytoplasm</location>
    </subcellularLocation>
    <subcellularLocation>
        <location evidence="1">Nucleus</location>
    </subcellularLocation>
</comment>
<evidence type="ECO:0000256" key="7">
    <source>
        <dbReference type="ARBA" id="ARBA00022884"/>
    </source>
</evidence>
<dbReference type="Pfam" id="PF01138">
    <property type="entry name" value="RNase_PH"/>
    <property type="match status" value="1"/>
</dbReference>
<keyword evidence="6" id="KW-0271">Exosome</keyword>
<evidence type="ECO:0000313" key="12">
    <source>
        <dbReference type="Proteomes" id="UP000225706"/>
    </source>
</evidence>
<dbReference type="GO" id="GO:0003723">
    <property type="term" value="F:RNA binding"/>
    <property type="evidence" value="ECO:0007669"/>
    <property type="project" value="UniProtKB-KW"/>
</dbReference>
<dbReference type="STRING" id="50429.A0A2B4RYW7"/>
<evidence type="ECO:0000256" key="3">
    <source>
        <dbReference type="ARBA" id="ARBA00006678"/>
    </source>
</evidence>
<dbReference type="PANTHER" id="PTHR11953:SF2">
    <property type="entry name" value="EXOSOME COMPLEX COMPONENT MTR3"/>
    <property type="match status" value="1"/>
</dbReference>
<sequence>MPVDYRRIAGPEVTQRVVVSGEKALDKSLIGGDCLRRDGRKTDELRPIFLRSGVVSQARGSAYIEMQNTKVTCAVIRYGPRESQRQQEFSKKDSEEKELSTFAVRALQPAVCLVQKGDTSLVDPTFQETSSSDIDGRVTVAFLPTMNVVSGLSQDGEMTQDQSTKAIKCGMEGCARILPVLQEALVDTIKRTANSNCKS</sequence>
<dbReference type="GO" id="GO:0071028">
    <property type="term" value="P:nuclear mRNA surveillance"/>
    <property type="evidence" value="ECO:0007669"/>
    <property type="project" value="TreeGrafter"/>
</dbReference>
<comment type="caution">
    <text evidence="11">The sequence shown here is derived from an EMBL/GenBank/DDBJ whole genome shotgun (WGS) entry which is preliminary data.</text>
</comment>
<dbReference type="GO" id="GO:0071051">
    <property type="term" value="P:poly(A)-dependent snoRNA 3'-end processing"/>
    <property type="evidence" value="ECO:0007669"/>
    <property type="project" value="TreeGrafter"/>
</dbReference>
<keyword evidence="12" id="KW-1185">Reference proteome</keyword>
<comment type="similarity">
    <text evidence="3">Belongs to the RNase PH family.</text>
</comment>
<dbReference type="InterPro" id="IPR027408">
    <property type="entry name" value="PNPase/RNase_PH_dom_sf"/>
</dbReference>
<organism evidence="11 12">
    <name type="scientific">Stylophora pistillata</name>
    <name type="common">Smooth cauliflower coral</name>
    <dbReference type="NCBI Taxonomy" id="50429"/>
    <lineage>
        <taxon>Eukaryota</taxon>
        <taxon>Metazoa</taxon>
        <taxon>Cnidaria</taxon>
        <taxon>Anthozoa</taxon>
        <taxon>Hexacorallia</taxon>
        <taxon>Scleractinia</taxon>
        <taxon>Astrocoeniina</taxon>
        <taxon>Pocilloporidae</taxon>
        <taxon>Stylophora</taxon>
    </lineage>
</organism>
<evidence type="ECO:0000256" key="2">
    <source>
        <dbReference type="ARBA" id="ARBA00004496"/>
    </source>
</evidence>
<keyword evidence="8" id="KW-0539">Nucleus</keyword>
<dbReference type="GO" id="GO:0000176">
    <property type="term" value="C:nuclear exosome (RNase complex)"/>
    <property type="evidence" value="ECO:0007669"/>
    <property type="project" value="TreeGrafter"/>
</dbReference>
<dbReference type="InterPro" id="IPR020568">
    <property type="entry name" value="Ribosomal_Su5_D2-typ_SF"/>
</dbReference>
<keyword evidence="5" id="KW-0698">rRNA processing</keyword>
<dbReference type="SUPFAM" id="SSF54211">
    <property type="entry name" value="Ribosomal protein S5 domain 2-like"/>
    <property type="match status" value="1"/>
</dbReference>
<dbReference type="OrthoDB" id="2504340at2759"/>
<evidence type="ECO:0000256" key="8">
    <source>
        <dbReference type="ARBA" id="ARBA00023242"/>
    </source>
</evidence>
<proteinExistence type="inferred from homology"/>
<dbReference type="InterPro" id="IPR001247">
    <property type="entry name" value="ExoRNase_PH_dom1"/>
</dbReference>
<evidence type="ECO:0000256" key="4">
    <source>
        <dbReference type="ARBA" id="ARBA00022490"/>
    </source>
</evidence>
<accession>A0A2B4RYW7</accession>
<keyword evidence="7" id="KW-0694">RNA-binding</keyword>
<dbReference type="EMBL" id="LSMT01000227">
    <property type="protein sequence ID" value="PFX22831.1"/>
    <property type="molecule type" value="Genomic_DNA"/>
</dbReference>
<dbReference type="InterPro" id="IPR015847">
    <property type="entry name" value="ExoRNase_PH_dom2"/>
</dbReference>
<dbReference type="GO" id="GO:0006364">
    <property type="term" value="P:rRNA processing"/>
    <property type="evidence" value="ECO:0007669"/>
    <property type="project" value="UniProtKB-KW"/>
</dbReference>
<dbReference type="SUPFAM" id="SSF55666">
    <property type="entry name" value="Ribonuclease PH domain 2-like"/>
    <property type="match status" value="1"/>
</dbReference>
<feature type="domain" description="Exoribonuclease phosphorolytic" evidence="9">
    <location>
        <begin position="44"/>
        <end position="87"/>
    </location>
</feature>
<evidence type="ECO:0000256" key="5">
    <source>
        <dbReference type="ARBA" id="ARBA00022552"/>
    </source>
</evidence>
<dbReference type="GO" id="GO:0016075">
    <property type="term" value="P:rRNA catabolic process"/>
    <property type="evidence" value="ECO:0007669"/>
    <property type="project" value="TreeGrafter"/>
</dbReference>